<proteinExistence type="predicted"/>
<protein>
    <submittedName>
        <fullName evidence="4">Uncharacterized protein</fullName>
    </submittedName>
</protein>
<evidence type="ECO:0000256" key="1">
    <source>
        <dbReference type="ARBA" id="ARBA00022741"/>
    </source>
</evidence>
<comment type="caution">
    <text evidence="4">The sequence shown here is derived from an EMBL/GenBank/DDBJ whole genome shotgun (WGS) entry which is preliminary data.</text>
</comment>
<gene>
    <name evidence="4" type="ORF">KVT40_004693</name>
</gene>
<dbReference type="AlphaFoldDB" id="A0A8K0PCQ8"/>
<evidence type="ECO:0000256" key="3">
    <source>
        <dbReference type="SAM" id="MobiDB-lite"/>
    </source>
</evidence>
<keyword evidence="1" id="KW-0547">Nucleotide-binding</keyword>
<dbReference type="GO" id="GO:0140662">
    <property type="term" value="F:ATP-dependent protein folding chaperone"/>
    <property type="evidence" value="ECO:0007669"/>
    <property type="project" value="InterPro"/>
</dbReference>
<name>A0A8K0PCQ8_9PEZI</name>
<dbReference type="Proteomes" id="UP000809789">
    <property type="component" value="Unassembled WGS sequence"/>
</dbReference>
<accession>A0A8K0PCQ8</accession>
<dbReference type="PANTHER" id="PTHR14187">
    <property type="entry name" value="ALPHA KINASE/ELONGATION FACTOR 2 KINASE"/>
    <property type="match status" value="1"/>
</dbReference>
<dbReference type="OrthoDB" id="2963168at2759"/>
<dbReference type="Pfam" id="PF00012">
    <property type="entry name" value="HSP70"/>
    <property type="match status" value="1"/>
</dbReference>
<evidence type="ECO:0000313" key="4">
    <source>
        <dbReference type="EMBL" id="KAG8627210.1"/>
    </source>
</evidence>
<sequence>MTPTAHRSGSHQKPLYGEDFLSTTEIRYVLTIPAVWSESAKQKTYQAAVKAGLANGLKLVSEPEAAAACALESETHSAAVGDNMLVCDVGGGTIDIITYKITSLSPLALAEVVPGDGCIGGEAFLDMELQNIVMEMLGEDKFKEVCAKSPCAWPAAINSFRGRAKTRFNPNSSDDTRRDFHIFFPAGEDLSSYGIQGFRIHLTTAMMIRIFERAIGPVLRVLERQITAVDSKDMQVDRLEHLRDRSIEIIKPGHQGWTAVARSAAYLALRGETLIVCRRTRFAYSVSKDPEVDETVENRYYDSFSGVFREPNRMHWAAKKDTPISTTTLLVIKLLQDYPLAQGLPEYIGETLYYCSLDSAPSHRNEHVKPLRYIRIPTDKLSPGCWKELTDVNGDKFLRIAYEIRIDMTTSLMRFAFVIGDEVIDAKDVSYDEVQDDADDLTPIVEADAPGKSIMYQKPKRKTRSAGIRRSQTPGEDAPATGKVDGKGKKRVNVEKKVAQ</sequence>
<dbReference type="Gene3D" id="3.90.640.10">
    <property type="entry name" value="Actin, Chain A, domain 4"/>
    <property type="match status" value="1"/>
</dbReference>
<keyword evidence="2" id="KW-0067">ATP-binding</keyword>
<dbReference type="InterPro" id="IPR013126">
    <property type="entry name" value="Hsp_70_fam"/>
</dbReference>
<dbReference type="Gene3D" id="3.30.420.40">
    <property type="match status" value="2"/>
</dbReference>
<dbReference type="GO" id="GO:0005524">
    <property type="term" value="F:ATP binding"/>
    <property type="evidence" value="ECO:0007669"/>
    <property type="project" value="UniProtKB-KW"/>
</dbReference>
<evidence type="ECO:0000313" key="5">
    <source>
        <dbReference type="Proteomes" id="UP000809789"/>
    </source>
</evidence>
<feature type="compositionally biased region" description="Basic and acidic residues" evidence="3">
    <location>
        <begin position="484"/>
        <end position="500"/>
    </location>
</feature>
<keyword evidence="5" id="KW-1185">Reference proteome</keyword>
<dbReference type="SUPFAM" id="SSF53067">
    <property type="entry name" value="Actin-like ATPase domain"/>
    <property type="match status" value="2"/>
</dbReference>
<dbReference type="EMBL" id="JAESVG020000005">
    <property type="protein sequence ID" value="KAG8627210.1"/>
    <property type="molecule type" value="Genomic_DNA"/>
</dbReference>
<dbReference type="InterPro" id="IPR043129">
    <property type="entry name" value="ATPase_NBD"/>
</dbReference>
<dbReference type="PANTHER" id="PTHR14187:SF82">
    <property type="entry name" value="FAMILY CHAPERONE, PUTATIVE (AFU_ORTHOLOGUE AFUA_7G08575)-RELATED"/>
    <property type="match status" value="1"/>
</dbReference>
<reference evidence="4" key="1">
    <citation type="submission" date="2021-07" db="EMBL/GenBank/DDBJ databases">
        <title>Elsinoe batatas strain:CRI-CJ2 Genome sequencing and assembly.</title>
        <authorList>
            <person name="Huang L."/>
        </authorList>
    </citation>
    <scope>NUCLEOTIDE SEQUENCE</scope>
    <source>
        <strain evidence="4">CRI-CJ2</strain>
    </source>
</reference>
<feature type="region of interest" description="Disordered" evidence="3">
    <location>
        <begin position="449"/>
        <end position="500"/>
    </location>
</feature>
<organism evidence="4 5">
    <name type="scientific">Elsinoe batatas</name>
    <dbReference type="NCBI Taxonomy" id="2601811"/>
    <lineage>
        <taxon>Eukaryota</taxon>
        <taxon>Fungi</taxon>
        <taxon>Dikarya</taxon>
        <taxon>Ascomycota</taxon>
        <taxon>Pezizomycotina</taxon>
        <taxon>Dothideomycetes</taxon>
        <taxon>Dothideomycetidae</taxon>
        <taxon>Myriangiales</taxon>
        <taxon>Elsinoaceae</taxon>
        <taxon>Elsinoe</taxon>
    </lineage>
</organism>
<dbReference type="CDD" id="cd10170">
    <property type="entry name" value="ASKHA_NBD_HSP70"/>
    <property type="match status" value="1"/>
</dbReference>
<evidence type="ECO:0000256" key="2">
    <source>
        <dbReference type="ARBA" id="ARBA00022840"/>
    </source>
</evidence>